<keyword evidence="2" id="KW-1003">Cell membrane</keyword>
<dbReference type="Gene3D" id="1.10.3730.20">
    <property type="match status" value="1"/>
</dbReference>
<feature type="domain" description="EamA" evidence="7">
    <location>
        <begin position="147"/>
        <end position="279"/>
    </location>
</feature>
<evidence type="ECO:0000259" key="7">
    <source>
        <dbReference type="Pfam" id="PF00892"/>
    </source>
</evidence>
<evidence type="ECO:0000313" key="8">
    <source>
        <dbReference type="EMBL" id="RVU32877.1"/>
    </source>
</evidence>
<dbReference type="SUPFAM" id="SSF103481">
    <property type="entry name" value="Multidrug resistance efflux transporter EmrE"/>
    <property type="match status" value="2"/>
</dbReference>
<evidence type="ECO:0000256" key="1">
    <source>
        <dbReference type="ARBA" id="ARBA00004651"/>
    </source>
</evidence>
<feature type="transmembrane region" description="Helical" evidence="6">
    <location>
        <begin position="149"/>
        <end position="168"/>
    </location>
</feature>
<dbReference type="EMBL" id="SACQ01000001">
    <property type="protein sequence ID" value="RVU32877.1"/>
    <property type="molecule type" value="Genomic_DNA"/>
</dbReference>
<dbReference type="PANTHER" id="PTHR42920">
    <property type="entry name" value="OS03G0707200 PROTEIN-RELATED"/>
    <property type="match status" value="1"/>
</dbReference>
<dbReference type="InterPro" id="IPR037185">
    <property type="entry name" value="EmrE-like"/>
</dbReference>
<comment type="subcellular location">
    <subcellularLocation>
        <location evidence="1">Cell membrane</location>
        <topology evidence="1">Multi-pass membrane protein</topology>
    </subcellularLocation>
</comment>
<feature type="domain" description="EamA" evidence="7">
    <location>
        <begin position="7"/>
        <end position="136"/>
    </location>
</feature>
<evidence type="ECO:0000256" key="3">
    <source>
        <dbReference type="ARBA" id="ARBA00022692"/>
    </source>
</evidence>
<keyword evidence="3 6" id="KW-0812">Transmembrane</keyword>
<dbReference type="InterPro" id="IPR000620">
    <property type="entry name" value="EamA_dom"/>
</dbReference>
<feature type="transmembrane region" description="Helical" evidence="6">
    <location>
        <begin position="35"/>
        <end position="53"/>
    </location>
</feature>
<feature type="transmembrane region" description="Helical" evidence="6">
    <location>
        <begin position="175"/>
        <end position="195"/>
    </location>
</feature>
<evidence type="ECO:0000256" key="6">
    <source>
        <dbReference type="SAM" id="Phobius"/>
    </source>
</evidence>
<dbReference type="PANTHER" id="PTHR42920:SF5">
    <property type="entry name" value="EAMA DOMAIN-CONTAINING PROTEIN"/>
    <property type="match status" value="1"/>
</dbReference>
<gene>
    <name evidence="8" type="ORF">EOE65_04260</name>
</gene>
<feature type="transmembrane region" description="Helical" evidence="6">
    <location>
        <begin position="237"/>
        <end position="258"/>
    </location>
</feature>
<sequence length="295" mass="31242">MFFSVSHLLLIAVAAIWGFAFVAQSAGMDHLGPHSFNAARFLLATLSLLPLWFMMRHKREKQGKALIWGGIAAGIVMFGGFTMQQVGLLDTTAGNAGFITGMYIVLVPIAGVLLGHSTNMQTWAGLILAVLGLYSLTIGPNFSMGQGDLLVLIGAFFWTGHVLIIGWISRKVDAISLSIVQFVVATVLATGFAVALETPDMGGFTSAWLPLVYAGVASSGIAFTLQAIAQRKVEPSVTALILSTEAVFAVLGGCLLLNEPFGAKEALGCGLMMIGMVVTQWPVKRRNDVVAEPLS</sequence>
<dbReference type="AlphaFoldDB" id="A0A437QEA8"/>
<dbReference type="InterPro" id="IPR051258">
    <property type="entry name" value="Diverse_Substrate_Transporter"/>
</dbReference>
<feature type="transmembrane region" description="Helical" evidence="6">
    <location>
        <begin position="65"/>
        <end position="84"/>
    </location>
</feature>
<feature type="transmembrane region" description="Helical" evidence="6">
    <location>
        <begin position="122"/>
        <end position="143"/>
    </location>
</feature>
<keyword evidence="9" id="KW-1185">Reference proteome</keyword>
<keyword evidence="5 6" id="KW-0472">Membrane</keyword>
<evidence type="ECO:0000256" key="2">
    <source>
        <dbReference type="ARBA" id="ARBA00022475"/>
    </source>
</evidence>
<accession>A0A437QEA8</accession>
<feature type="transmembrane region" description="Helical" evidence="6">
    <location>
        <begin position="207"/>
        <end position="225"/>
    </location>
</feature>
<evidence type="ECO:0000313" key="9">
    <source>
        <dbReference type="Proteomes" id="UP000282818"/>
    </source>
</evidence>
<organism evidence="8 9">
    <name type="scientific">Neptunomonas marina</name>
    <dbReference type="NCBI Taxonomy" id="1815562"/>
    <lineage>
        <taxon>Bacteria</taxon>
        <taxon>Pseudomonadati</taxon>
        <taxon>Pseudomonadota</taxon>
        <taxon>Gammaproteobacteria</taxon>
        <taxon>Oceanospirillales</taxon>
        <taxon>Oceanospirillaceae</taxon>
        <taxon>Neptunomonas</taxon>
    </lineage>
</organism>
<dbReference type="Pfam" id="PF00892">
    <property type="entry name" value="EamA"/>
    <property type="match status" value="2"/>
</dbReference>
<reference evidence="8 9" key="1">
    <citation type="submission" date="2019-01" db="EMBL/GenBank/DDBJ databases">
        <authorList>
            <person name="Chen W.-M."/>
        </authorList>
    </citation>
    <scope>NUCLEOTIDE SEQUENCE [LARGE SCALE GENOMIC DNA]</scope>
    <source>
        <strain evidence="8 9">HPM-16</strain>
    </source>
</reference>
<dbReference type="Proteomes" id="UP000282818">
    <property type="component" value="Unassembled WGS sequence"/>
</dbReference>
<dbReference type="GO" id="GO:0005886">
    <property type="term" value="C:plasma membrane"/>
    <property type="evidence" value="ECO:0007669"/>
    <property type="project" value="UniProtKB-SubCell"/>
</dbReference>
<proteinExistence type="predicted"/>
<keyword evidence="4 6" id="KW-1133">Transmembrane helix</keyword>
<name>A0A437QEA8_9GAMM</name>
<comment type="caution">
    <text evidence="8">The sequence shown here is derived from an EMBL/GenBank/DDBJ whole genome shotgun (WGS) entry which is preliminary data.</text>
</comment>
<protein>
    <submittedName>
        <fullName evidence="8">DMT family transporter</fullName>
    </submittedName>
</protein>
<evidence type="ECO:0000256" key="5">
    <source>
        <dbReference type="ARBA" id="ARBA00023136"/>
    </source>
</evidence>
<evidence type="ECO:0000256" key="4">
    <source>
        <dbReference type="ARBA" id="ARBA00022989"/>
    </source>
</evidence>
<feature type="transmembrane region" description="Helical" evidence="6">
    <location>
        <begin position="96"/>
        <end position="115"/>
    </location>
</feature>
<dbReference type="RefSeq" id="WP_127693045.1">
    <property type="nucleotide sequence ID" value="NZ_SACQ01000001.1"/>
</dbReference>